<proteinExistence type="inferred from homology"/>
<accession>A0A1B0D886</accession>
<dbReference type="GO" id="GO:0005524">
    <property type="term" value="F:ATP binding"/>
    <property type="evidence" value="ECO:0007669"/>
    <property type="project" value="UniProtKB-UniRule"/>
</dbReference>
<dbReference type="InterPro" id="IPR000719">
    <property type="entry name" value="Prot_kinase_dom"/>
</dbReference>
<keyword evidence="8" id="KW-0349">Heme</keyword>
<evidence type="ECO:0000256" key="14">
    <source>
        <dbReference type="ARBA" id="ARBA00023002"/>
    </source>
</evidence>
<evidence type="ECO:0000256" key="18">
    <source>
        <dbReference type="ARBA" id="ARBA00048367"/>
    </source>
</evidence>
<dbReference type="SMART" id="SM00220">
    <property type="entry name" value="S_TKc"/>
    <property type="match status" value="1"/>
</dbReference>
<keyword evidence="10" id="KW-0479">Metal-binding</keyword>
<evidence type="ECO:0000256" key="11">
    <source>
        <dbReference type="ARBA" id="ARBA00022741"/>
    </source>
</evidence>
<dbReference type="PROSITE" id="PS00107">
    <property type="entry name" value="PROTEIN_KINASE_ATP"/>
    <property type="match status" value="1"/>
</dbReference>
<dbReference type="InterPro" id="IPR036374">
    <property type="entry name" value="OxRdtase_Mopterin-bd_sf"/>
</dbReference>
<dbReference type="Proteomes" id="UP000092462">
    <property type="component" value="Unassembled WGS sequence"/>
</dbReference>
<evidence type="ECO:0000256" key="9">
    <source>
        <dbReference type="ARBA" id="ARBA00022679"/>
    </source>
</evidence>
<dbReference type="SUPFAM" id="SSF56112">
    <property type="entry name" value="Protein kinase-like (PK-like)"/>
    <property type="match status" value="1"/>
</dbReference>
<dbReference type="PROSITE" id="PS50011">
    <property type="entry name" value="PROTEIN_KINASE_DOM"/>
    <property type="match status" value="1"/>
</dbReference>
<dbReference type="SUPFAM" id="SSF81296">
    <property type="entry name" value="E set domains"/>
    <property type="match status" value="1"/>
</dbReference>
<dbReference type="FunFam" id="3.30.200.20:FF:000122">
    <property type="entry name" value="cyclin-dependent kinase 8 isoform X1"/>
    <property type="match status" value="1"/>
</dbReference>
<dbReference type="Gene3D" id="3.10.120.10">
    <property type="entry name" value="Cytochrome b5-like heme/steroid binding domain"/>
    <property type="match status" value="1"/>
</dbReference>
<evidence type="ECO:0000256" key="12">
    <source>
        <dbReference type="ARBA" id="ARBA00022777"/>
    </source>
</evidence>
<dbReference type="EMBL" id="AJVK01012563">
    <property type="status" value="NOT_ANNOTATED_CDS"/>
    <property type="molecule type" value="Genomic_DNA"/>
</dbReference>
<comment type="similarity">
    <text evidence="5">Belongs to the protein kinase superfamily. CMGC Ser/Thr protein kinase family. CDC2/CDKX subfamily.</text>
</comment>
<evidence type="ECO:0000313" key="19">
    <source>
        <dbReference type="EnsemblMetazoa" id="PPAI003759-PA"/>
    </source>
</evidence>
<dbReference type="Pfam" id="PF00069">
    <property type="entry name" value="Pkinase"/>
    <property type="match status" value="1"/>
</dbReference>
<keyword evidence="12" id="KW-0418">Kinase</keyword>
<dbReference type="Gene3D" id="3.30.200.20">
    <property type="entry name" value="Phosphorylase Kinase, domain 1"/>
    <property type="match status" value="1"/>
</dbReference>
<keyword evidence="14" id="KW-0560">Oxidoreductase</keyword>
<protein>
    <submittedName>
        <fullName evidence="19">Uncharacterized protein</fullName>
    </submittedName>
</protein>
<dbReference type="InterPro" id="IPR014756">
    <property type="entry name" value="Ig_E-set"/>
</dbReference>
<evidence type="ECO:0000256" key="17">
    <source>
        <dbReference type="ARBA" id="ARBA00047811"/>
    </source>
</evidence>
<dbReference type="GO" id="GO:0005739">
    <property type="term" value="C:mitochondrion"/>
    <property type="evidence" value="ECO:0007669"/>
    <property type="project" value="TreeGrafter"/>
</dbReference>
<dbReference type="Pfam" id="PF00173">
    <property type="entry name" value="Cyt-b5"/>
    <property type="match status" value="1"/>
</dbReference>
<reference evidence="19" key="1">
    <citation type="submission" date="2022-08" db="UniProtKB">
        <authorList>
            <consortium name="EnsemblMetazoa"/>
        </authorList>
    </citation>
    <scope>IDENTIFICATION</scope>
    <source>
        <strain evidence="19">Israel</strain>
    </source>
</reference>
<evidence type="ECO:0000256" key="4">
    <source>
        <dbReference type="ARBA" id="ARBA00004971"/>
    </source>
</evidence>
<dbReference type="VEuPathDB" id="VectorBase:PPAPM1_008319"/>
<comment type="pathway">
    <text evidence="4">Energy metabolism; sulfur metabolism.</text>
</comment>
<dbReference type="SUPFAM" id="SSF55856">
    <property type="entry name" value="Cytochrome b5-like heme/steroid binding domain"/>
    <property type="match status" value="1"/>
</dbReference>
<keyword evidence="7" id="KW-0723">Serine/threonine-protein kinase</keyword>
<dbReference type="InterPro" id="IPR008271">
    <property type="entry name" value="Ser/Thr_kinase_AS"/>
</dbReference>
<dbReference type="PROSITE" id="PS00108">
    <property type="entry name" value="PROTEIN_KINASE_ST"/>
    <property type="match status" value="1"/>
</dbReference>
<evidence type="ECO:0000256" key="7">
    <source>
        <dbReference type="ARBA" id="ARBA00022527"/>
    </source>
</evidence>
<dbReference type="EMBL" id="AJVK01012562">
    <property type="status" value="NOT_ANNOTATED_CDS"/>
    <property type="molecule type" value="Genomic_DNA"/>
</dbReference>
<dbReference type="Pfam" id="PF00174">
    <property type="entry name" value="Oxidored_molyb"/>
    <property type="match status" value="1"/>
</dbReference>
<evidence type="ECO:0000256" key="3">
    <source>
        <dbReference type="ARBA" id="ARBA00004678"/>
    </source>
</evidence>
<evidence type="ECO:0000256" key="2">
    <source>
        <dbReference type="ARBA" id="ARBA00004123"/>
    </source>
</evidence>
<dbReference type="GO" id="GO:0004693">
    <property type="term" value="F:cyclin-dependent protein serine/threonine kinase activity"/>
    <property type="evidence" value="ECO:0007669"/>
    <property type="project" value="UniProtKB-EC"/>
</dbReference>
<dbReference type="PROSITE" id="PS50255">
    <property type="entry name" value="CYTOCHROME_B5_2"/>
    <property type="match status" value="1"/>
</dbReference>
<dbReference type="Gene3D" id="2.60.40.650">
    <property type="match status" value="1"/>
</dbReference>
<keyword evidence="20" id="KW-1185">Reference proteome</keyword>
<dbReference type="VEuPathDB" id="VectorBase:PPAPM1_001798"/>
<dbReference type="PANTHER" id="PTHR19372">
    <property type="entry name" value="SULFITE REDUCTASE"/>
    <property type="match status" value="1"/>
</dbReference>
<dbReference type="InterPro" id="IPR017441">
    <property type="entry name" value="Protein_kinase_ATP_BS"/>
</dbReference>
<dbReference type="InterPro" id="IPR005066">
    <property type="entry name" value="MoCF_OxRdtse_dimer"/>
</dbReference>
<evidence type="ECO:0000256" key="16">
    <source>
        <dbReference type="ARBA" id="ARBA00023242"/>
    </source>
</evidence>
<dbReference type="FunFam" id="3.10.120.10:FF:000007">
    <property type="entry name" value="Sulfite oxidase, mitochondrial"/>
    <property type="match status" value="1"/>
</dbReference>
<dbReference type="GO" id="GO:0020037">
    <property type="term" value="F:heme binding"/>
    <property type="evidence" value="ECO:0007669"/>
    <property type="project" value="TreeGrafter"/>
</dbReference>
<keyword evidence="16" id="KW-0539">Nucleus</keyword>
<keyword evidence="9" id="KW-0808">Transferase</keyword>
<evidence type="ECO:0000256" key="15">
    <source>
        <dbReference type="ARBA" id="ARBA00023004"/>
    </source>
</evidence>
<evidence type="ECO:0000256" key="8">
    <source>
        <dbReference type="ARBA" id="ARBA00022617"/>
    </source>
</evidence>
<dbReference type="PANTHER" id="PTHR19372:SF7">
    <property type="entry name" value="SULFITE OXIDASE, MITOCHONDRIAL"/>
    <property type="match status" value="1"/>
</dbReference>
<evidence type="ECO:0000256" key="10">
    <source>
        <dbReference type="ARBA" id="ARBA00022723"/>
    </source>
</evidence>
<evidence type="ECO:0000256" key="6">
    <source>
        <dbReference type="ARBA" id="ARBA00022505"/>
    </source>
</evidence>
<dbReference type="Gene3D" id="1.10.510.10">
    <property type="entry name" value="Transferase(Phosphotransferase) domain 1"/>
    <property type="match status" value="1"/>
</dbReference>
<comment type="subcellular location">
    <subcellularLocation>
        <location evidence="2">Nucleus</location>
    </subcellularLocation>
</comment>
<dbReference type="GO" id="GO:0043546">
    <property type="term" value="F:molybdopterin cofactor binding"/>
    <property type="evidence" value="ECO:0007669"/>
    <property type="project" value="TreeGrafter"/>
</dbReference>
<dbReference type="InterPro" id="IPR001199">
    <property type="entry name" value="Cyt_B5-like_heme/steroid-bd"/>
</dbReference>
<dbReference type="Pfam" id="PF03404">
    <property type="entry name" value="Mo-co_dimer"/>
    <property type="match status" value="1"/>
</dbReference>
<comment type="cofactor">
    <cofactor evidence="1">
        <name>Mo-molybdopterin</name>
        <dbReference type="ChEBI" id="CHEBI:71302"/>
    </cofactor>
</comment>
<name>A0A1B0D886_PHLPP</name>
<dbReference type="SUPFAM" id="SSF56524">
    <property type="entry name" value="Oxidoreductase molybdopterin-binding domain"/>
    <property type="match status" value="1"/>
</dbReference>
<keyword evidence="15" id="KW-0408">Iron</keyword>
<dbReference type="AlphaFoldDB" id="A0A1B0D886"/>
<dbReference type="PRINTS" id="PR00407">
    <property type="entry name" value="EUMOPTERIN"/>
</dbReference>
<dbReference type="InterPro" id="IPR011009">
    <property type="entry name" value="Kinase-like_dom_sf"/>
</dbReference>
<dbReference type="VEuPathDB" id="VectorBase:PPAI003759"/>
<dbReference type="SMART" id="SM01117">
    <property type="entry name" value="Cyt-b5"/>
    <property type="match status" value="1"/>
</dbReference>
<keyword evidence="6" id="KW-0500">Molybdenum</keyword>
<comment type="catalytic activity">
    <reaction evidence="17">
        <text>L-threonyl-[protein] + ATP = O-phospho-L-threonyl-[protein] + ADP + H(+)</text>
        <dbReference type="Rhea" id="RHEA:46608"/>
        <dbReference type="Rhea" id="RHEA-COMP:11060"/>
        <dbReference type="Rhea" id="RHEA-COMP:11605"/>
        <dbReference type="ChEBI" id="CHEBI:15378"/>
        <dbReference type="ChEBI" id="CHEBI:30013"/>
        <dbReference type="ChEBI" id="CHEBI:30616"/>
        <dbReference type="ChEBI" id="CHEBI:61977"/>
        <dbReference type="ChEBI" id="CHEBI:456216"/>
        <dbReference type="EC" id="2.7.11.22"/>
    </reaction>
</comment>
<organism evidence="19 20">
    <name type="scientific">Phlebotomus papatasi</name>
    <name type="common">Sandfly</name>
    <dbReference type="NCBI Taxonomy" id="29031"/>
    <lineage>
        <taxon>Eukaryota</taxon>
        <taxon>Metazoa</taxon>
        <taxon>Ecdysozoa</taxon>
        <taxon>Arthropoda</taxon>
        <taxon>Hexapoda</taxon>
        <taxon>Insecta</taxon>
        <taxon>Pterygota</taxon>
        <taxon>Neoptera</taxon>
        <taxon>Endopterygota</taxon>
        <taxon>Diptera</taxon>
        <taxon>Nematocera</taxon>
        <taxon>Psychodoidea</taxon>
        <taxon>Psychodidae</taxon>
        <taxon>Phlebotomus</taxon>
        <taxon>Phlebotomus</taxon>
    </lineage>
</organism>
<evidence type="ECO:0000256" key="13">
    <source>
        <dbReference type="ARBA" id="ARBA00022840"/>
    </source>
</evidence>
<evidence type="ECO:0000256" key="5">
    <source>
        <dbReference type="ARBA" id="ARBA00006485"/>
    </source>
</evidence>
<dbReference type="InterPro" id="IPR000572">
    <property type="entry name" value="OxRdtase_Mopterin-bd_dom"/>
</dbReference>
<evidence type="ECO:0000256" key="1">
    <source>
        <dbReference type="ARBA" id="ARBA00001924"/>
    </source>
</evidence>
<dbReference type="GO" id="GO:0006790">
    <property type="term" value="P:sulfur compound metabolic process"/>
    <property type="evidence" value="ECO:0007669"/>
    <property type="project" value="TreeGrafter"/>
</dbReference>
<dbReference type="GO" id="GO:0008482">
    <property type="term" value="F:sulfite oxidase activity"/>
    <property type="evidence" value="ECO:0007669"/>
    <property type="project" value="TreeGrafter"/>
</dbReference>
<comment type="catalytic activity">
    <reaction evidence="18">
        <text>L-seryl-[protein] + ATP = O-phospho-L-seryl-[protein] + ADP + H(+)</text>
        <dbReference type="Rhea" id="RHEA:17989"/>
        <dbReference type="Rhea" id="RHEA-COMP:9863"/>
        <dbReference type="Rhea" id="RHEA-COMP:11604"/>
        <dbReference type="ChEBI" id="CHEBI:15378"/>
        <dbReference type="ChEBI" id="CHEBI:29999"/>
        <dbReference type="ChEBI" id="CHEBI:30616"/>
        <dbReference type="ChEBI" id="CHEBI:83421"/>
        <dbReference type="ChEBI" id="CHEBI:456216"/>
        <dbReference type="EC" id="2.7.11.22"/>
    </reaction>
</comment>
<dbReference type="EnsemblMetazoa" id="PPAI003759-RA">
    <property type="protein sequence ID" value="PPAI003759-PA"/>
    <property type="gene ID" value="PPAI003759"/>
</dbReference>
<sequence>HHDHDRARENWWEISKNQRFLLLTAGAIGGTILTLSNDFGNASVEAAEKYDPDIEKHHKTVRTDLPTYRMEDVAAHNNEKTGIWVTYGIGVYDITEFVPKHPGSDKVMLGAGSAIDPFWHVFQQHNTPEVLTLLETFRIGNLNPEDQVSTRDMGDPWSGEPRRHPILKPAAQKPFNAEPPPSILIDSFITPKNHLPVPEIDEKTYELEIEIEGVKKVTKMTLKDLKKLPKHSVTAVVMCGGNRRSDMDNVKKVKGLYWGPSAVGNAVWTGVKLCDVLAKMGVKSDEEKHVHAMDPRGDVLLAYEMNGQPLSRDHGFPVRAIVPGTVGARNVKWLGKILISDKESDSHWQQKDYKGFSPSTDWDTVDFSKSPAIQHMPVTSAICYPAPGDKVKVEDGFITVKGYAWSGGGCRIVRVDLTCDGGETWHVAELQQEDLAKAPPGRAWSWTLWSAKIPVPKKAREVEIWSKAVDSNYNVQPESFKNTWNLRGVLSNAYSRVKVKLANSWAAAASRTMDYDFKMRTQAERTKVEDLFEFEGCKVGRGTYGHVYKAHRKEGNDTKDYALKQIEGTGLSMSACREIALLRELKHVNVINLIRVFLSHTDRKVWLLFDYAEHDLWHIIKFHRAAKATKKPVMVPKGMVKSLLYQILDGIHYLHSNWVLHRDLKPANILVMGEGNERGRVKIADMGFARLFNAPLKPLADLDPVVVTFWYRAPELLLGARHYTKAIGENSLKTLPEVLK</sequence>
<dbReference type="GO" id="GO:0030151">
    <property type="term" value="F:molybdenum ion binding"/>
    <property type="evidence" value="ECO:0007669"/>
    <property type="project" value="InterPro"/>
</dbReference>
<dbReference type="InterPro" id="IPR008335">
    <property type="entry name" value="Mopterin_OxRdtase_euk"/>
</dbReference>
<dbReference type="FunFam" id="2.60.40.650:FF:000009">
    <property type="entry name" value="probable sulfite oxidase, mitochondrial"/>
    <property type="match status" value="1"/>
</dbReference>
<comment type="pathway">
    <text evidence="3">Sulfur metabolism.</text>
</comment>
<dbReference type="GO" id="GO:0005634">
    <property type="term" value="C:nucleus"/>
    <property type="evidence" value="ECO:0007669"/>
    <property type="project" value="UniProtKB-SubCell"/>
</dbReference>
<keyword evidence="13" id="KW-0067">ATP-binding</keyword>
<dbReference type="InterPro" id="IPR036400">
    <property type="entry name" value="Cyt_B5-like_heme/steroid_sf"/>
</dbReference>
<dbReference type="Gene3D" id="3.90.420.10">
    <property type="entry name" value="Oxidoreductase, molybdopterin-binding domain"/>
    <property type="match status" value="1"/>
</dbReference>
<dbReference type="CDD" id="cd02111">
    <property type="entry name" value="eukary_SO_Moco"/>
    <property type="match status" value="1"/>
</dbReference>
<keyword evidence="11" id="KW-0547">Nucleotide-binding</keyword>
<evidence type="ECO:0000313" key="20">
    <source>
        <dbReference type="Proteomes" id="UP000092462"/>
    </source>
</evidence>